<dbReference type="AlphaFoldDB" id="A0A9N9RWI1"/>
<feature type="region of interest" description="Disordered" evidence="1">
    <location>
        <begin position="384"/>
        <end position="406"/>
    </location>
</feature>
<evidence type="ECO:0000256" key="2">
    <source>
        <dbReference type="SAM" id="SignalP"/>
    </source>
</evidence>
<evidence type="ECO:0000313" key="3">
    <source>
        <dbReference type="EMBL" id="CAG9805115.1"/>
    </source>
</evidence>
<feature type="signal peptide" evidence="2">
    <location>
        <begin position="1"/>
        <end position="20"/>
    </location>
</feature>
<protein>
    <submittedName>
        <fullName evidence="3">Uncharacterized protein</fullName>
    </submittedName>
</protein>
<organism evidence="3 4">
    <name type="scientific">Chironomus riparius</name>
    <dbReference type="NCBI Taxonomy" id="315576"/>
    <lineage>
        <taxon>Eukaryota</taxon>
        <taxon>Metazoa</taxon>
        <taxon>Ecdysozoa</taxon>
        <taxon>Arthropoda</taxon>
        <taxon>Hexapoda</taxon>
        <taxon>Insecta</taxon>
        <taxon>Pterygota</taxon>
        <taxon>Neoptera</taxon>
        <taxon>Endopterygota</taxon>
        <taxon>Diptera</taxon>
        <taxon>Nematocera</taxon>
        <taxon>Chironomoidea</taxon>
        <taxon>Chironomidae</taxon>
        <taxon>Chironominae</taxon>
        <taxon>Chironomus</taxon>
    </lineage>
</organism>
<proteinExistence type="predicted"/>
<sequence length="406" mass="45431">MRNLLLIALVCFTAIHSTSADDEKQIKLEDIERDTLLHETDQRSDVNVPKELAPQPTQHIQLSYSNNPQDVFVTPTPGRYAVKAHSIADLRQQVYHLPKVHEADQTYTVPAKQTLLKPIIGGGAPLHPTMIPQPQYIYIPSPPQAHHPYISQAPAYVMVPVMHQAPVQPPVPTPTIYTYSQPQPSNAPPTFHNLHQHQQHQPTFHAVKSLEYTVPSAPVAPLHTAVDYKNIPTLVPKDALPSITTTSFRQYYSPGLEYHYTEIVPSTKLQSASPSYAYHHAPTHNYHTNYVSQPAPIQYYQNAPTYKHQPSQALFEPYHSGPAPVTYAKPQISYKNYYPSAPSLPQQLFTPANYPSSSSSSHYPYPSSQVYNTIAYSVPYQQYDHSKRSTKSTATASVNVKAPKSS</sequence>
<feature type="chain" id="PRO_5040156429" evidence="2">
    <location>
        <begin position="21"/>
        <end position="406"/>
    </location>
</feature>
<accession>A0A9N9RWI1</accession>
<reference evidence="3" key="2">
    <citation type="submission" date="2022-10" db="EMBL/GenBank/DDBJ databases">
        <authorList>
            <consortium name="ENA_rothamsted_submissions"/>
            <consortium name="culmorum"/>
            <person name="King R."/>
        </authorList>
    </citation>
    <scope>NUCLEOTIDE SEQUENCE</scope>
</reference>
<keyword evidence="2" id="KW-0732">Signal</keyword>
<reference evidence="3" key="1">
    <citation type="submission" date="2022-01" db="EMBL/GenBank/DDBJ databases">
        <authorList>
            <person name="King R."/>
        </authorList>
    </citation>
    <scope>NUCLEOTIDE SEQUENCE</scope>
</reference>
<evidence type="ECO:0000313" key="4">
    <source>
        <dbReference type="Proteomes" id="UP001153620"/>
    </source>
</evidence>
<dbReference type="EMBL" id="OU895878">
    <property type="protein sequence ID" value="CAG9805115.1"/>
    <property type="molecule type" value="Genomic_DNA"/>
</dbReference>
<name>A0A9N9RWI1_9DIPT</name>
<dbReference type="Proteomes" id="UP001153620">
    <property type="component" value="Chromosome 2"/>
</dbReference>
<keyword evidence="4" id="KW-1185">Reference proteome</keyword>
<evidence type="ECO:0000256" key="1">
    <source>
        <dbReference type="SAM" id="MobiDB-lite"/>
    </source>
</evidence>
<gene>
    <name evidence="3" type="ORF">CHIRRI_LOCUS7992</name>
</gene>
<dbReference type="OrthoDB" id="6776808at2759"/>